<comment type="similarity">
    <text evidence="6">Belongs to the WD repeat BOP1/ERB1 family.</text>
</comment>
<feature type="repeat" description="WD" evidence="7">
    <location>
        <begin position="315"/>
        <end position="357"/>
    </location>
</feature>
<dbReference type="InterPro" id="IPR028598">
    <property type="entry name" value="BOP1/Erb1"/>
</dbReference>
<keyword evidence="3 7" id="KW-0853">WD repeat</keyword>
<dbReference type="EMBL" id="UXUI01000008">
    <property type="protein sequence ID" value="VDD84875.1"/>
    <property type="molecule type" value="Genomic_DNA"/>
</dbReference>
<dbReference type="GO" id="GO:0000466">
    <property type="term" value="P:maturation of 5.8S rRNA from tricistronic rRNA transcript (SSU-rRNA, 5.8S rRNA, LSU-rRNA)"/>
    <property type="evidence" value="ECO:0007669"/>
    <property type="project" value="UniProtKB-UniRule"/>
</dbReference>
<evidence type="ECO:0000256" key="6">
    <source>
        <dbReference type="HAMAP-Rule" id="MF_03027"/>
    </source>
</evidence>
<dbReference type="SUPFAM" id="SSF50978">
    <property type="entry name" value="WD40 repeat-like"/>
    <property type="match status" value="1"/>
</dbReference>
<keyword evidence="5 6" id="KW-0539">Nucleus</keyword>
<reference evidence="10 11" key="2">
    <citation type="submission" date="2018-10" db="EMBL/GenBank/DDBJ databases">
        <authorList>
            <consortium name="Pathogen Informatics"/>
        </authorList>
    </citation>
    <scope>NUCLEOTIDE SEQUENCE [LARGE SCALE GENOMIC DNA]</scope>
</reference>
<evidence type="ECO:0000256" key="5">
    <source>
        <dbReference type="ARBA" id="ARBA00023242"/>
    </source>
</evidence>
<dbReference type="GO" id="GO:0043021">
    <property type="term" value="F:ribonucleoprotein complex binding"/>
    <property type="evidence" value="ECO:0007669"/>
    <property type="project" value="UniProtKB-UniRule"/>
</dbReference>
<reference evidence="12" key="1">
    <citation type="submission" date="2017-02" db="UniProtKB">
        <authorList>
            <consortium name="WormBaseParasite"/>
        </authorList>
    </citation>
    <scope>IDENTIFICATION</scope>
</reference>
<dbReference type="InterPro" id="IPR036322">
    <property type="entry name" value="WD40_repeat_dom_sf"/>
</dbReference>
<dbReference type="Pfam" id="PF00400">
    <property type="entry name" value="WD40"/>
    <property type="match status" value="3"/>
</dbReference>
<gene>
    <name evidence="10" type="ORF">EVEC_LOCUS18</name>
</gene>
<feature type="compositionally biased region" description="Basic and acidic residues" evidence="8">
    <location>
        <begin position="7"/>
        <end position="26"/>
    </location>
</feature>
<dbReference type="AlphaFoldDB" id="A0A0N4USF3"/>
<feature type="domain" description="BOP1 N-terminal" evidence="9">
    <location>
        <begin position="48"/>
        <end position="308"/>
    </location>
</feature>
<dbReference type="PANTHER" id="PTHR17605">
    <property type="entry name" value="RIBOSOME BIOGENESIS PROTEIN BOP1 BLOCK OF PROLIFERATION 1 PROTEIN"/>
    <property type="match status" value="1"/>
</dbReference>
<protein>
    <recommendedName>
        <fullName evidence="6">Ribosome biogenesis protein BOP1 homolog</fullName>
    </recommendedName>
</protein>
<keyword evidence="1 6" id="KW-0690">Ribosome biogenesis</keyword>
<dbReference type="WBParaSite" id="EVEC_0000001701-mRNA-1">
    <property type="protein sequence ID" value="EVEC_0000001701-mRNA-1"/>
    <property type="gene ID" value="EVEC_0000001701"/>
</dbReference>
<dbReference type="GO" id="GO:0000463">
    <property type="term" value="P:maturation of LSU-rRNA from tricistronic rRNA transcript (SSU-rRNA, 5.8S rRNA, LSU-rRNA)"/>
    <property type="evidence" value="ECO:0007669"/>
    <property type="project" value="UniProtKB-UniRule"/>
</dbReference>
<dbReference type="GO" id="GO:0005654">
    <property type="term" value="C:nucleoplasm"/>
    <property type="evidence" value="ECO:0007669"/>
    <property type="project" value="UniProtKB-SubCell"/>
</dbReference>
<dbReference type="Pfam" id="PF08145">
    <property type="entry name" value="BOP1NT"/>
    <property type="match status" value="1"/>
</dbReference>
<sequence>MAKRSRAVKEVSSKEPETVKSARQIDDFDSSDEEGPRNTVGNIPLSWYADCIHIGYDRDGNQIMKKPKKDEIDLFLEKVEDPDYWRKVFDRDTGEYVKLNDEQVEQLLSIGSFKYAPGYDPYEPFYEIFSSQTEIHPMSNRPLSKSSFLPSKSEAKLVDRMVYSIKMGWMKPKVAKSEKKQVSDIWAEESEGPKTKSELARLRMHFAAPKVGLPGHAESYNPPAEYLFDEDELRKYEETEPEDRRINFIPQKYDCYRKVPSYDRFYNERFDRCLDLYLAPRKQKIKLNVDPSELLPKLPDPQDLRPFPTTLAFYMRGHKGQVRSLSFEPSCGELLASGGEDCTLRIWSVSSGRCIIYFDSSVNCVAYGPNKERTLIAVTVEAKKIFLVNAGEGDKSCVRNTQRFLDELDVEQSAVYGILFQAAKQVIWHANGNYFATFAPECGSNAVCIHHVPTCKSQAPFARIKGVVTGVMFHPTLPHFFVSTRQYVRIYDLKKCQLVKKVMTGSRWLSCMTIDIYGANLFLGGLDRVFSWVDLDLSNKPWKSFRHHRAAVRSIARHQKYPLLATASDDCSVLVYYARVTTDLQKDNELVPVKRLIGHNSINGLSVLSVVFHPSQPWLVTAGADGLVALFSY</sequence>
<dbReference type="OrthoDB" id="5571054at2759"/>
<organism evidence="12">
    <name type="scientific">Enterobius vermicularis</name>
    <name type="common">Human pinworm</name>
    <dbReference type="NCBI Taxonomy" id="51028"/>
    <lineage>
        <taxon>Eukaryota</taxon>
        <taxon>Metazoa</taxon>
        <taxon>Ecdysozoa</taxon>
        <taxon>Nematoda</taxon>
        <taxon>Chromadorea</taxon>
        <taxon>Rhabditida</taxon>
        <taxon>Spirurina</taxon>
        <taxon>Oxyuridomorpha</taxon>
        <taxon>Oxyuroidea</taxon>
        <taxon>Oxyuridae</taxon>
        <taxon>Enterobius</taxon>
    </lineage>
</organism>
<dbReference type="STRING" id="51028.A0A0N4USF3"/>
<dbReference type="Gene3D" id="2.130.10.10">
    <property type="entry name" value="YVTN repeat-like/Quinoprotein amine dehydrogenase"/>
    <property type="match status" value="1"/>
</dbReference>
<proteinExistence type="inferred from homology"/>
<dbReference type="SMART" id="SM00320">
    <property type="entry name" value="WD40"/>
    <property type="match status" value="5"/>
</dbReference>
<feature type="region of interest" description="Disordered" evidence="8">
    <location>
        <begin position="1"/>
        <end position="39"/>
    </location>
</feature>
<evidence type="ECO:0000256" key="7">
    <source>
        <dbReference type="PROSITE-ProRule" id="PRU00221"/>
    </source>
</evidence>
<keyword evidence="11" id="KW-1185">Reference proteome</keyword>
<dbReference type="GO" id="GO:0070545">
    <property type="term" value="C:PeBoW complex"/>
    <property type="evidence" value="ECO:0007669"/>
    <property type="project" value="TreeGrafter"/>
</dbReference>
<keyword evidence="4" id="KW-0677">Repeat</keyword>
<dbReference type="PROSITE" id="PS50294">
    <property type="entry name" value="WD_REPEATS_REGION"/>
    <property type="match status" value="1"/>
</dbReference>
<dbReference type="GO" id="GO:0030687">
    <property type="term" value="C:preribosome, large subunit precursor"/>
    <property type="evidence" value="ECO:0007669"/>
    <property type="project" value="UniProtKB-UniRule"/>
</dbReference>
<dbReference type="PROSITE" id="PS50082">
    <property type="entry name" value="WD_REPEATS_2"/>
    <property type="match status" value="1"/>
</dbReference>
<dbReference type="HAMAP" id="MF_03027">
    <property type="entry name" value="BOP1"/>
    <property type="match status" value="1"/>
</dbReference>
<evidence type="ECO:0000313" key="11">
    <source>
        <dbReference type="Proteomes" id="UP000274131"/>
    </source>
</evidence>
<dbReference type="InterPro" id="IPR001680">
    <property type="entry name" value="WD40_rpt"/>
</dbReference>
<evidence type="ECO:0000313" key="10">
    <source>
        <dbReference type="EMBL" id="VDD84875.1"/>
    </source>
</evidence>
<dbReference type="PANTHER" id="PTHR17605:SF0">
    <property type="entry name" value="RIBOSOME BIOGENESIS PROTEIN BOP1"/>
    <property type="match status" value="1"/>
</dbReference>
<dbReference type="InterPro" id="IPR015943">
    <property type="entry name" value="WD40/YVTN_repeat-like_dom_sf"/>
</dbReference>
<dbReference type="Proteomes" id="UP000274131">
    <property type="component" value="Unassembled WGS sequence"/>
</dbReference>
<name>A0A0N4USF3_ENTVE</name>
<evidence type="ECO:0000256" key="4">
    <source>
        <dbReference type="ARBA" id="ARBA00022737"/>
    </source>
</evidence>
<comment type="subcellular location">
    <subcellularLocation>
        <location evidence="6">Nucleus</location>
        <location evidence="6">Nucleolus</location>
    </subcellularLocation>
    <subcellularLocation>
        <location evidence="6">Nucleus</location>
        <location evidence="6">Nucleoplasm</location>
    </subcellularLocation>
</comment>
<dbReference type="InterPro" id="IPR012953">
    <property type="entry name" value="BOP1_N_dom"/>
</dbReference>
<comment type="function">
    <text evidence="6">Required for maturation of ribosomal RNAs and formation of the large ribosomal subunit.</text>
</comment>
<dbReference type="SMART" id="SM01035">
    <property type="entry name" value="BOP1NT"/>
    <property type="match status" value="1"/>
</dbReference>
<evidence type="ECO:0000256" key="3">
    <source>
        <dbReference type="ARBA" id="ARBA00022574"/>
    </source>
</evidence>
<evidence type="ECO:0000313" key="12">
    <source>
        <dbReference type="WBParaSite" id="EVEC_0000001701-mRNA-1"/>
    </source>
</evidence>
<accession>A0A0N4USF3</accession>
<evidence type="ECO:0000256" key="1">
    <source>
        <dbReference type="ARBA" id="ARBA00022517"/>
    </source>
</evidence>
<evidence type="ECO:0000259" key="9">
    <source>
        <dbReference type="SMART" id="SM01035"/>
    </source>
</evidence>
<evidence type="ECO:0000256" key="2">
    <source>
        <dbReference type="ARBA" id="ARBA00022552"/>
    </source>
</evidence>
<evidence type="ECO:0000256" key="8">
    <source>
        <dbReference type="SAM" id="MobiDB-lite"/>
    </source>
</evidence>
<keyword evidence="2 6" id="KW-0698">rRNA processing</keyword>